<keyword evidence="1" id="KW-0812">Transmembrane</keyword>
<sequence length="310" mass="34625">MNQKKFHGICLLVLLILLILPITAASEQTMETINTYKVSGENATTYGPYIYAGHEYDYTEFSMDGNLSGVLITDSMTGAVVEDENIIRKVSYTNAVLMGFTMETAEIYKTTAQNYKIISTSNADMADLLAAELKLYTTADQNKIGSVDKDFRELSRLYAELSAIYDEAAVTGTDVAHGNKTYENAELMMSQVNRIEAKLKEIKPVYEKTAAGMNVYYDVLIEGPYQVNKTQMQTAKTNYNYIVKQELSNFDYVIKTLENSANTVKARPDLDVELSKLRIKINDMPGFGFLPAVVIVGLFAFVLGRKSKKN</sequence>
<gene>
    <name evidence="2" type="ORF">MsAm2_01670</name>
</gene>
<reference evidence="2 3" key="1">
    <citation type="submission" date="2023-07" db="EMBL/GenBank/DDBJ databases">
        <title>Closed genome sequence of Methanosarcinaceae archaeon Am2.</title>
        <authorList>
            <person name="Poehlein A."/>
            <person name="Protasov E."/>
            <person name="Platt K."/>
            <person name="Reeh H."/>
            <person name="Daniel R."/>
            <person name="Brune A."/>
        </authorList>
    </citation>
    <scope>NUCLEOTIDE SEQUENCE [LARGE SCALE GENOMIC DNA]</scope>
    <source>
        <strain evidence="2 3">Am2</strain>
    </source>
</reference>
<protein>
    <submittedName>
        <fullName evidence="2">Uncharacterized protein</fullName>
    </submittedName>
</protein>
<evidence type="ECO:0000313" key="3">
    <source>
        <dbReference type="Proteomes" id="UP001304970"/>
    </source>
</evidence>
<accession>A0AA96ZWB7</accession>
<feature type="transmembrane region" description="Helical" evidence="1">
    <location>
        <begin position="284"/>
        <end position="304"/>
    </location>
</feature>
<organism evidence="2 3">
    <name type="scientific">Methanolapillus ohkumae</name>
    <dbReference type="NCBI Taxonomy" id="3028298"/>
    <lineage>
        <taxon>Archaea</taxon>
        <taxon>Methanobacteriati</taxon>
        <taxon>Methanobacteriota</taxon>
        <taxon>Stenosarchaea group</taxon>
        <taxon>Methanomicrobia</taxon>
        <taxon>Methanosarcinales</taxon>
        <taxon>Methanosarcinaceae</taxon>
        <taxon>Methanolapillus</taxon>
    </lineage>
</organism>
<name>A0AA96ZWB7_9EURY</name>
<evidence type="ECO:0000313" key="2">
    <source>
        <dbReference type="EMBL" id="WNY26406.1"/>
    </source>
</evidence>
<dbReference type="Proteomes" id="UP001304970">
    <property type="component" value="Chromosome"/>
</dbReference>
<dbReference type="EMBL" id="CP131061">
    <property type="protein sequence ID" value="WNY26406.1"/>
    <property type="molecule type" value="Genomic_DNA"/>
</dbReference>
<keyword evidence="1" id="KW-0472">Membrane</keyword>
<dbReference type="AlphaFoldDB" id="A0AA96ZWB7"/>
<dbReference type="RefSeq" id="WP_338097937.1">
    <property type="nucleotide sequence ID" value="NZ_CP131061.1"/>
</dbReference>
<proteinExistence type="predicted"/>
<evidence type="ECO:0000256" key="1">
    <source>
        <dbReference type="SAM" id="Phobius"/>
    </source>
</evidence>
<keyword evidence="1" id="KW-1133">Transmembrane helix</keyword>
<dbReference type="GeneID" id="89227567"/>
<keyword evidence="3" id="KW-1185">Reference proteome</keyword>